<proteinExistence type="predicted"/>
<protein>
    <submittedName>
        <fullName evidence="2">Uncharacterized protein</fullName>
    </submittedName>
</protein>
<dbReference type="AlphaFoldDB" id="A0A426YEV1"/>
<name>A0A426YEV1_ENSVE</name>
<feature type="region of interest" description="Disordered" evidence="1">
    <location>
        <begin position="184"/>
        <end position="250"/>
    </location>
</feature>
<evidence type="ECO:0000313" key="2">
    <source>
        <dbReference type="EMBL" id="RRT50265.1"/>
    </source>
</evidence>
<organism evidence="2 3">
    <name type="scientific">Ensete ventricosum</name>
    <name type="common">Abyssinian banana</name>
    <name type="synonym">Musa ensete</name>
    <dbReference type="NCBI Taxonomy" id="4639"/>
    <lineage>
        <taxon>Eukaryota</taxon>
        <taxon>Viridiplantae</taxon>
        <taxon>Streptophyta</taxon>
        <taxon>Embryophyta</taxon>
        <taxon>Tracheophyta</taxon>
        <taxon>Spermatophyta</taxon>
        <taxon>Magnoliopsida</taxon>
        <taxon>Liliopsida</taxon>
        <taxon>Zingiberales</taxon>
        <taxon>Musaceae</taxon>
        <taxon>Ensete</taxon>
    </lineage>
</organism>
<evidence type="ECO:0000313" key="3">
    <source>
        <dbReference type="Proteomes" id="UP000287651"/>
    </source>
</evidence>
<dbReference type="Proteomes" id="UP000287651">
    <property type="component" value="Unassembled WGS sequence"/>
</dbReference>
<accession>A0A426YEV1</accession>
<feature type="region of interest" description="Disordered" evidence="1">
    <location>
        <begin position="1"/>
        <end position="46"/>
    </location>
</feature>
<dbReference type="EMBL" id="AMZH03012863">
    <property type="protein sequence ID" value="RRT50265.1"/>
    <property type="molecule type" value="Genomic_DNA"/>
</dbReference>
<evidence type="ECO:0000256" key="1">
    <source>
        <dbReference type="SAM" id="MobiDB-lite"/>
    </source>
</evidence>
<sequence>MHQEKPRHSDFIFRRKDPLASKRTDGLKDRPDREAPRARGREGLAHRFPRDLVRNTNDQGPREQGWACCHMLLAWVPHVEALDKLAQGVEMKGRFFFSKCIHFEEQTVVAHIIEPRRRTRLFPFFFPPSFGSLDPQSRPVSQVAATIVHGTRSHRWCHVLRFRYAKPPCPETSQHSCTALASVDAAPLPPREKEGKKKRKKEDEHMVLSRADVDDDRPDPIGVGDTARCQSISMARSVPRPTPGTMNPHL</sequence>
<feature type="compositionally biased region" description="Basic and acidic residues" evidence="1">
    <location>
        <begin position="190"/>
        <end position="207"/>
    </location>
</feature>
<comment type="caution">
    <text evidence="2">The sequence shown here is derived from an EMBL/GenBank/DDBJ whole genome shotgun (WGS) entry which is preliminary data.</text>
</comment>
<reference evidence="2 3" key="1">
    <citation type="journal article" date="2014" name="Agronomy (Basel)">
        <title>A Draft Genome Sequence for Ensete ventricosum, the Drought-Tolerant Tree Against Hunger.</title>
        <authorList>
            <person name="Harrison J."/>
            <person name="Moore K.A."/>
            <person name="Paszkiewicz K."/>
            <person name="Jones T."/>
            <person name="Grant M."/>
            <person name="Ambacheew D."/>
            <person name="Muzemil S."/>
            <person name="Studholme D.J."/>
        </authorList>
    </citation>
    <scope>NUCLEOTIDE SEQUENCE [LARGE SCALE GENOMIC DNA]</scope>
</reference>
<gene>
    <name evidence="2" type="ORF">B296_00041806</name>
</gene>